<accession>A0A397JY76</accession>
<comment type="caution">
    <text evidence="2">The sequence shown here is derived from an EMBL/GenBank/DDBJ whole genome shotgun (WGS) entry which is preliminary data.</text>
</comment>
<keyword evidence="3" id="KW-1185">Reference proteome</keyword>
<organism evidence="2 3">
    <name type="scientific">Diversispora epigaea</name>
    <dbReference type="NCBI Taxonomy" id="1348612"/>
    <lineage>
        <taxon>Eukaryota</taxon>
        <taxon>Fungi</taxon>
        <taxon>Fungi incertae sedis</taxon>
        <taxon>Mucoromycota</taxon>
        <taxon>Glomeromycotina</taxon>
        <taxon>Glomeromycetes</taxon>
        <taxon>Diversisporales</taxon>
        <taxon>Diversisporaceae</taxon>
        <taxon>Diversispora</taxon>
    </lineage>
</organism>
<sequence length="141" mass="16806">MLNPKTESIKINDEEIRKIMKVKKKKLEEGQIIELDNKKGEEEEKEEEEEEEEEKEKEREERKEKYEDEVIFTGQSFRSQNKIENRNIYISSSSSELSSESEKDNNDNTNKDNEDVGVIYIDSNEENNINLFQMDDENEME</sequence>
<evidence type="ECO:0000256" key="1">
    <source>
        <dbReference type="SAM" id="MobiDB-lite"/>
    </source>
</evidence>
<dbReference type="AlphaFoldDB" id="A0A397JY76"/>
<protein>
    <submittedName>
        <fullName evidence="2">Uncharacterized protein</fullName>
    </submittedName>
</protein>
<feature type="compositionally biased region" description="Polar residues" evidence="1">
    <location>
        <begin position="73"/>
        <end position="82"/>
    </location>
</feature>
<feature type="region of interest" description="Disordered" evidence="1">
    <location>
        <begin position="30"/>
        <end position="122"/>
    </location>
</feature>
<reference evidence="2 3" key="1">
    <citation type="submission" date="2018-08" db="EMBL/GenBank/DDBJ databases">
        <title>Genome and evolution of the arbuscular mycorrhizal fungus Diversispora epigaea (formerly Glomus versiforme) and its bacterial endosymbionts.</title>
        <authorList>
            <person name="Sun X."/>
            <person name="Fei Z."/>
            <person name="Harrison M."/>
        </authorList>
    </citation>
    <scope>NUCLEOTIDE SEQUENCE [LARGE SCALE GENOMIC DNA]</scope>
    <source>
        <strain evidence="2 3">IT104</strain>
    </source>
</reference>
<proteinExistence type="predicted"/>
<feature type="compositionally biased region" description="Basic and acidic residues" evidence="1">
    <location>
        <begin position="56"/>
        <end position="68"/>
    </location>
</feature>
<gene>
    <name evidence="2" type="ORF">Glove_9g364</name>
</gene>
<dbReference type="Proteomes" id="UP000266861">
    <property type="component" value="Unassembled WGS sequence"/>
</dbReference>
<evidence type="ECO:0000313" key="2">
    <source>
        <dbReference type="EMBL" id="RHZ89823.1"/>
    </source>
</evidence>
<dbReference type="EMBL" id="PQFF01000007">
    <property type="protein sequence ID" value="RHZ89823.1"/>
    <property type="molecule type" value="Genomic_DNA"/>
</dbReference>
<feature type="compositionally biased region" description="Acidic residues" evidence="1">
    <location>
        <begin position="43"/>
        <end position="55"/>
    </location>
</feature>
<name>A0A397JY76_9GLOM</name>
<feature type="compositionally biased region" description="Basic and acidic residues" evidence="1">
    <location>
        <begin position="100"/>
        <end position="114"/>
    </location>
</feature>
<evidence type="ECO:0000313" key="3">
    <source>
        <dbReference type="Proteomes" id="UP000266861"/>
    </source>
</evidence>